<dbReference type="KEGG" id="cyj:Cyan7822_0669"/>
<sequence>MTRFTITEGSDKTYFYLTLSKRNFPLTWEKLILFFCNGFIDDWEVSIENSRARLHYYWLMNDLEPYQGKKDEYTDLPCWAKPFVAPPHNHLPSTLAEIEKQWEQDLDSIPFYF</sequence>
<dbReference type="Proteomes" id="UP000008206">
    <property type="component" value="Chromosome"/>
</dbReference>
<keyword evidence="2" id="KW-1185">Reference proteome</keyword>
<evidence type="ECO:0000313" key="2">
    <source>
        <dbReference type="Proteomes" id="UP000008206"/>
    </source>
</evidence>
<accession>E0UAG4</accession>
<organism evidence="1 2">
    <name type="scientific">Gloeothece verrucosa (strain PCC 7822)</name>
    <name type="common">Cyanothece sp. (strain PCC 7822)</name>
    <dbReference type="NCBI Taxonomy" id="497965"/>
    <lineage>
        <taxon>Bacteria</taxon>
        <taxon>Bacillati</taxon>
        <taxon>Cyanobacteriota</taxon>
        <taxon>Cyanophyceae</taxon>
        <taxon>Oscillatoriophycideae</taxon>
        <taxon>Chroococcales</taxon>
        <taxon>Aphanothecaceae</taxon>
        <taxon>Gloeothece</taxon>
        <taxon>Gloeothece verrucosa</taxon>
    </lineage>
</organism>
<dbReference type="AlphaFoldDB" id="E0UAG4"/>
<gene>
    <name evidence="1" type="ordered locus">Cyan7822_0669</name>
</gene>
<name>E0UAG4_GLOV7</name>
<evidence type="ECO:0000313" key="1">
    <source>
        <dbReference type="EMBL" id="ADN12705.1"/>
    </source>
</evidence>
<dbReference type="EMBL" id="CP002198">
    <property type="protein sequence ID" value="ADN12705.1"/>
    <property type="molecule type" value="Genomic_DNA"/>
</dbReference>
<protein>
    <submittedName>
        <fullName evidence="1">Uncharacterized protein</fullName>
    </submittedName>
</protein>
<dbReference type="HOGENOM" id="CLU_2129320_0_0_3"/>
<proteinExistence type="predicted"/>
<dbReference type="RefSeq" id="WP_013320815.1">
    <property type="nucleotide sequence ID" value="NC_014501.1"/>
</dbReference>
<reference evidence="2" key="1">
    <citation type="journal article" date="2011" name="MBio">
        <title>Novel metabolic attributes of the genus Cyanothece, comprising a group of unicellular nitrogen-fixing Cyanobacteria.</title>
        <authorList>
            <person name="Bandyopadhyay A."/>
            <person name="Elvitigala T."/>
            <person name="Welsh E."/>
            <person name="Stockel J."/>
            <person name="Liberton M."/>
            <person name="Min H."/>
            <person name="Sherman L.A."/>
            <person name="Pakrasi H.B."/>
        </authorList>
    </citation>
    <scope>NUCLEOTIDE SEQUENCE [LARGE SCALE GENOMIC DNA]</scope>
    <source>
        <strain evidence="2">PCC 7822</strain>
    </source>
</reference>